<organism evidence="1 2">
    <name type="scientific">Aequoribacter fuscus</name>
    <dbReference type="NCBI Taxonomy" id="2518989"/>
    <lineage>
        <taxon>Bacteria</taxon>
        <taxon>Pseudomonadati</taxon>
        <taxon>Pseudomonadota</taxon>
        <taxon>Gammaproteobacteria</taxon>
        <taxon>Cellvibrionales</taxon>
        <taxon>Halieaceae</taxon>
        <taxon>Aequoribacter</taxon>
    </lineage>
</organism>
<sequence length="356" mass="39944">MIHFPTQAEDLSPEWLTELLQAQGLLNSETVISVTHRTIGTGKLGSNVVLDITYSGNTNSAPKSLVGKFSARDEQTRAMAGLQGAYYAEVSFYERFAQHTPMRLPKIYFSGVSDDKLQFLLLMEDLSSYRAGSNLVGESRPHAEMALDQAAKLAASFYGSDSILNTDFVVHAARDDGGAFGQALLIEYWPKFLERFGSGLSAEAIAFGDYYVPRHAQFVSGREAPYTLAHCDFRCENMLFGETEMVTVDWQTPSVAGPLTDCAYFLGGSVDTEDRRRWERDLIAHYHQQLRHNGLDISAADCWEQYRRESMHGLMIMILGACFSQPDERGDKMFSTMIKRHLQQCLDLNATEFLHD</sequence>
<dbReference type="PANTHER" id="PTHR11012">
    <property type="entry name" value="PROTEIN KINASE-LIKE DOMAIN-CONTAINING"/>
    <property type="match status" value="1"/>
</dbReference>
<dbReference type="InterPro" id="IPR015897">
    <property type="entry name" value="CHK_kinase-like"/>
</dbReference>
<comment type="caution">
    <text evidence="1">The sequence shown here is derived from an EMBL/GenBank/DDBJ whole genome shotgun (WGS) entry which is preliminary data.</text>
</comment>
<dbReference type="SMART" id="SM00587">
    <property type="entry name" value="CHK"/>
    <property type="match status" value="1"/>
</dbReference>
<dbReference type="Pfam" id="PF02958">
    <property type="entry name" value="EcKL"/>
    <property type="match status" value="1"/>
</dbReference>
<dbReference type="STRING" id="2518989.IMCC3088_1496"/>
<keyword evidence="2" id="KW-1185">Reference proteome</keyword>
<reference evidence="1 2" key="1">
    <citation type="journal article" date="2011" name="J. Bacteriol.">
        <title>Genome sequence of strain IMCC3088, a proteorhodopsin-containing marine bacterium belonging to the OM60/NOR5 clade.</title>
        <authorList>
            <person name="Jang Y."/>
            <person name="Oh H.M."/>
            <person name="Kang I."/>
            <person name="Lee K."/>
            <person name="Yang S.J."/>
            <person name="Cho J.C."/>
        </authorList>
    </citation>
    <scope>NUCLEOTIDE SEQUENCE [LARGE SCALE GENOMIC DNA]</scope>
    <source>
        <strain evidence="1 2">IMCC3088</strain>
    </source>
</reference>
<evidence type="ECO:0000313" key="1">
    <source>
        <dbReference type="EMBL" id="EGG29684.1"/>
    </source>
</evidence>
<dbReference type="PANTHER" id="PTHR11012:SF30">
    <property type="entry name" value="PROTEIN KINASE-LIKE DOMAIN-CONTAINING"/>
    <property type="match status" value="1"/>
</dbReference>
<accession>F3L206</accession>
<dbReference type="OrthoDB" id="115252at2"/>
<dbReference type="InterPro" id="IPR004119">
    <property type="entry name" value="EcKL"/>
</dbReference>
<dbReference type="SUPFAM" id="SSF56112">
    <property type="entry name" value="Protein kinase-like (PK-like)"/>
    <property type="match status" value="1"/>
</dbReference>
<evidence type="ECO:0000313" key="2">
    <source>
        <dbReference type="Proteomes" id="UP000005615"/>
    </source>
</evidence>
<protein>
    <submittedName>
        <fullName evidence="1">Uncharacterized protein</fullName>
    </submittedName>
</protein>
<dbReference type="AlphaFoldDB" id="F3L206"/>
<dbReference type="Gene3D" id="3.90.1200.10">
    <property type="match status" value="1"/>
</dbReference>
<dbReference type="EMBL" id="AEIG01000037">
    <property type="protein sequence ID" value="EGG29684.1"/>
    <property type="molecule type" value="Genomic_DNA"/>
</dbReference>
<dbReference type="RefSeq" id="WP_009575793.1">
    <property type="nucleotide sequence ID" value="NZ_AEIG01000037.1"/>
</dbReference>
<dbReference type="eggNOG" id="COG3173">
    <property type="taxonomic scope" value="Bacteria"/>
</dbReference>
<name>F3L206_9GAMM</name>
<dbReference type="Proteomes" id="UP000005615">
    <property type="component" value="Unassembled WGS sequence"/>
</dbReference>
<proteinExistence type="predicted"/>
<gene>
    <name evidence="1" type="ORF">IMCC3088_1496</name>
</gene>
<dbReference type="InterPro" id="IPR011009">
    <property type="entry name" value="Kinase-like_dom_sf"/>
</dbReference>